<evidence type="ECO:0000256" key="2">
    <source>
        <dbReference type="SAM" id="MobiDB-lite"/>
    </source>
</evidence>
<organism evidence="4 5">
    <name type="scientific">Limnobaculum parvum</name>
    <dbReference type="NCBI Taxonomy" id="2172103"/>
    <lineage>
        <taxon>Bacteria</taxon>
        <taxon>Pseudomonadati</taxon>
        <taxon>Pseudomonadota</taxon>
        <taxon>Gammaproteobacteria</taxon>
        <taxon>Enterobacterales</taxon>
        <taxon>Budviciaceae</taxon>
        <taxon>Limnobaculum</taxon>
    </lineage>
</organism>
<proteinExistence type="predicted"/>
<protein>
    <recommendedName>
        <fullName evidence="3">TerD domain-containing protein</fullName>
    </recommendedName>
</protein>
<keyword evidence="5" id="KW-1185">Reference proteome</keyword>
<name>A0A2Y9TXA9_9GAMM</name>
<dbReference type="InterPro" id="IPR051324">
    <property type="entry name" value="Stress/Tellurium_Resist"/>
</dbReference>
<evidence type="ECO:0000256" key="1">
    <source>
        <dbReference type="ARBA" id="ARBA00022686"/>
    </source>
</evidence>
<dbReference type="PANTHER" id="PTHR32097">
    <property type="entry name" value="CAMP-BINDING PROTEIN 1-RELATED"/>
    <property type="match status" value="1"/>
</dbReference>
<dbReference type="CDD" id="cd06974">
    <property type="entry name" value="TerD_like"/>
    <property type="match status" value="2"/>
</dbReference>
<evidence type="ECO:0000313" key="5">
    <source>
        <dbReference type="Proteomes" id="UP000244908"/>
    </source>
</evidence>
<feature type="domain" description="TerD" evidence="3">
    <location>
        <begin position="40"/>
        <end position="173"/>
    </location>
</feature>
<gene>
    <name evidence="4" type="ORF">HYN51_06225</name>
</gene>
<dbReference type="GO" id="GO:0046690">
    <property type="term" value="P:response to tellurium ion"/>
    <property type="evidence" value="ECO:0007669"/>
    <property type="project" value="UniProtKB-KW"/>
</dbReference>
<dbReference type="EMBL" id="CP029185">
    <property type="protein sequence ID" value="AWH88191.1"/>
    <property type="molecule type" value="Genomic_DNA"/>
</dbReference>
<feature type="domain" description="TerD" evidence="3">
    <location>
        <begin position="207"/>
        <end position="385"/>
    </location>
</feature>
<dbReference type="PANTHER" id="PTHR32097:SF17">
    <property type="entry name" value="CAMP-BINDING PROTEIN 1-RELATED"/>
    <property type="match status" value="1"/>
</dbReference>
<evidence type="ECO:0000259" key="3">
    <source>
        <dbReference type="Pfam" id="PF02342"/>
    </source>
</evidence>
<reference evidence="4 5" key="1">
    <citation type="journal article" date="2019" name="Int. J. Syst. Evol. Microbiol.">
        <title>Limnobaculum parvum gen. nov., sp. nov., isolated from a freshwater lake.</title>
        <authorList>
            <person name="Baek C."/>
            <person name="Shin S.K."/>
            <person name="Yi H."/>
        </authorList>
    </citation>
    <scope>NUCLEOTIDE SEQUENCE [LARGE SCALE GENOMIC DNA]</scope>
    <source>
        <strain evidence="4 5">HYN0051</strain>
    </source>
</reference>
<feature type="region of interest" description="Disordered" evidence="2">
    <location>
        <begin position="182"/>
        <end position="204"/>
    </location>
</feature>
<sequence>MAIADSITLERYLVKELIAGGNTSVPSSTLRIKIISGKAADISAYSLYDNDKVSGDSDMVFYGQKTNDDLSINLIEEGLTSVFEVNLTKMHAEVKKVAFALTCDKNETIQSLGKLGVQVECAGECLITANSELAGRSEAALILGELYRRNDEWKFRFIAQGFNGGLKPLAEHFGIEVADDEPATAAPTAVPTQTPVTSPVAEPSGKVSLTKRQSVSLTKMSSALSKVDIGLGWDPVSSGSGGFFGKLMGGDSSIDLDASCILLDANNQLIENVWFMRLQSKCRSVVHHGDNLTGEGDGDDEVITVNLTQLPANVSTLAFTVNSFRGQTFNQVANAFCRVLDSNRKELARYNLTEQGSHTGVFIASLSRNHGDWTFKAHGVAINGRTVKDMIPQIKRELSQ</sequence>
<dbReference type="Gene3D" id="2.60.60.30">
    <property type="entry name" value="sav2460 like domains"/>
    <property type="match status" value="2"/>
</dbReference>
<dbReference type="AlphaFoldDB" id="A0A2Y9TXA9"/>
<evidence type="ECO:0000313" key="4">
    <source>
        <dbReference type="EMBL" id="AWH88191.1"/>
    </source>
</evidence>
<dbReference type="Pfam" id="PF02342">
    <property type="entry name" value="TerD"/>
    <property type="match status" value="2"/>
</dbReference>
<feature type="compositionally biased region" description="Low complexity" evidence="2">
    <location>
        <begin position="183"/>
        <end position="201"/>
    </location>
</feature>
<dbReference type="InterPro" id="IPR003325">
    <property type="entry name" value="TerD"/>
</dbReference>
<keyword evidence="1" id="KW-0778">Tellurium resistance</keyword>
<dbReference type="KEGG" id="lpv:HYN51_06225"/>
<accession>A0A2Y9TXA9</accession>
<dbReference type="Proteomes" id="UP000244908">
    <property type="component" value="Chromosome"/>
</dbReference>